<feature type="non-terminal residue" evidence="1">
    <location>
        <position position="1"/>
    </location>
</feature>
<evidence type="ECO:0000313" key="1">
    <source>
        <dbReference type="EMBL" id="KAJ2929307.1"/>
    </source>
</evidence>
<gene>
    <name evidence="1" type="ORF">H1R20_g7785</name>
</gene>
<dbReference type="Proteomes" id="UP001140091">
    <property type="component" value="Unassembled WGS sequence"/>
</dbReference>
<accession>A0A9W8J6T7</accession>
<protein>
    <submittedName>
        <fullName evidence="1">Uncharacterized protein</fullName>
    </submittedName>
</protein>
<evidence type="ECO:0000313" key="2">
    <source>
        <dbReference type="Proteomes" id="UP001140091"/>
    </source>
</evidence>
<organism evidence="1 2">
    <name type="scientific">Candolleomyces eurysporus</name>
    <dbReference type="NCBI Taxonomy" id="2828524"/>
    <lineage>
        <taxon>Eukaryota</taxon>
        <taxon>Fungi</taxon>
        <taxon>Dikarya</taxon>
        <taxon>Basidiomycota</taxon>
        <taxon>Agaricomycotina</taxon>
        <taxon>Agaricomycetes</taxon>
        <taxon>Agaricomycetidae</taxon>
        <taxon>Agaricales</taxon>
        <taxon>Agaricineae</taxon>
        <taxon>Psathyrellaceae</taxon>
        <taxon>Candolleomyces</taxon>
    </lineage>
</organism>
<dbReference type="OrthoDB" id="2663142at2759"/>
<name>A0A9W8J6T7_9AGAR</name>
<sequence>MSTLPRDDALATAPSDYIITDPGPPATPLRLPPVKEVLSNYTLLNRIFSNIIPLDDRDADGATIAEGRKRLLAIARVSVAFRDPALDCLWKCLGSLIPLILLIDSVHLVDGVYTVSNIHIHGDQLKPSFFKYAERVRTLEISQRMAIVGKDAPIDPSIQLLLSQQLGGTPLLPRLELIILSSPITSSSIALPLLILLPCSSLSAVEVQGPILETAWCHKVFLPTLASRASSSLKHLALKHDKAGLSGGGPWATLGLFKELRTLSLHSPESHFFGVTPFRDLGSLLNGLIHLQNLTLHLPGPDSASRIPASSLRHLSLLEELNMVGWMQEQSRASQLLVPAVVRSLVSLTLTFSQPGTWSTLEEVGRTLLSTRTLKRVTLQSNQSSTGILGSAILNFFKAVRLEDVTINIERLEETDDSFFGKLLDTVGGFQLHASQHLLRSLVLPPGWTGKPPDLSSLTQIAQKAPTLQRIGIPIHSELHPPILQHITKLISSGPLGPERSNLVHLELCDTRDPEKSSHISLHQYQIIAQYIDMLFPRLVSISLHPNSKCRDFWPWIEQLRLMYREMRLKLSSRVPGS</sequence>
<dbReference type="EMBL" id="JANBPK010000881">
    <property type="protein sequence ID" value="KAJ2929307.1"/>
    <property type="molecule type" value="Genomic_DNA"/>
</dbReference>
<reference evidence="1" key="1">
    <citation type="submission" date="2022-06" db="EMBL/GenBank/DDBJ databases">
        <title>Genome Sequence of Candolleomyces eurysporus.</title>
        <authorList>
            <person name="Buettner E."/>
        </authorList>
    </citation>
    <scope>NUCLEOTIDE SEQUENCE</scope>
    <source>
        <strain evidence="1">VTCC 930004</strain>
    </source>
</reference>
<dbReference type="AlphaFoldDB" id="A0A9W8J6T7"/>
<keyword evidence="2" id="KW-1185">Reference proteome</keyword>
<dbReference type="SUPFAM" id="SSF52047">
    <property type="entry name" value="RNI-like"/>
    <property type="match status" value="1"/>
</dbReference>
<proteinExistence type="predicted"/>
<comment type="caution">
    <text evidence="1">The sequence shown here is derived from an EMBL/GenBank/DDBJ whole genome shotgun (WGS) entry which is preliminary data.</text>
</comment>